<keyword evidence="1" id="KW-0456">Lyase</keyword>
<gene>
    <name evidence="3" type="ORF">GCM10009788_13430</name>
</gene>
<proteinExistence type="predicted"/>
<comment type="caution">
    <text evidence="3">The sequence shown here is derived from an EMBL/GenBank/DDBJ whole genome shotgun (WGS) entry which is preliminary data.</text>
</comment>
<dbReference type="RefSeq" id="WP_141004546.1">
    <property type="nucleotide sequence ID" value="NZ_BAAAOR010000009.1"/>
</dbReference>
<dbReference type="InterPro" id="IPR036663">
    <property type="entry name" value="Fumarylacetoacetase_C_sf"/>
</dbReference>
<dbReference type="Proteomes" id="UP001500842">
    <property type="component" value="Unassembled WGS sequence"/>
</dbReference>
<dbReference type="Pfam" id="PF01557">
    <property type="entry name" value="FAA_hydrolase"/>
    <property type="match status" value="1"/>
</dbReference>
<dbReference type="SUPFAM" id="SSF56529">
    <property type="entry name" value="FAH"/>
    <property type="match status" value="1"/>
</dbReference>
<dbReference type="Gene3D" id="3.90.850.10">
    <property type="entry name" value="Fumarylacetoacetase-like, C-terminal domain"/>
    <property type="match status" value="1"/>
</dbReference>
<dbReference type="InterPro" id="IPR050772">
    <property type="entry name" value="Hydratase-Decarb/MhpD_sf"/>
</dbReference>
<keyword evidence="4" id="KW-1185">Reference proteome</keyword>
<sequence>MTPPVLGTDTDADTDAAVAAAAARLRTALETGVPCAPIRELVGATDIRLAYAVQQQLNRARLDAGARIVGRKAGLTSKAVQEQLGVDQPDLGVLFADMAYDAGSAVPVGDLLQPKVEGEIAFVLKEDLAEGDLDPDQVAAAIEYAVAAIEICDSRIADWDISFADTVADNASSGAYVLGTDRRTLAEFTPRDVEMRMTVTGQDDSTGTGAGCLGDPLLAVQWLARQARDLGEPLRAGQVILSGALGPMRPAAPGADVHVTITGLGEVSVHFADQEDR</sequence>
<keyword evidence="3" id="KW-0378">Hydrolase</keyword>
<dbReference type="InterPro" id="IPR011234">
    <property type="entry name" value="Fumarylacetoacetase-like_C"/>
</dbReference>
<evidence type="ECO:0000313" key="3">
    <source>
        <dbReference type="EMBL" id="GAA1510343.1"/>
    </source>
</evidence>
<dbReference type="GO" id="GO:0016787">
    <property type="term" value="F:hydrolase activity"/>
    <property type="evidence" value="ECO:0007669"/>
    <property type="project" value="UniProtKB-KW"/>
</dbReference>
<accession>A0ABN2A3S1</accession>
<dbReference type="EMBL" id="BAAAOR010000009">
    <property type="protein sequence ID" value="GAA1510343.1"/>
    <property type="molecule type" value="Genomic_DNA"/>
</dbReference>
<dbReference type="PANTHER" id="PTHR30143:SF0">
    <property type="entry name" value="2-KETO-4-PENTENOATE HYDRATASE"/>
    <property type="match status" value="1"/>
</dbReference>
<evidence type="ECO:0000313" key="4">
    <source>
        <dbReference type="Proteomes" id="UP001500842"/>
    </source>
</evidence>
<name>A0ABN2A3S1_9ACTN</name>
<evidence type="ECO:0000259" key="2">
    <source>
        <dbReference type="Pfam" id="PF01557"/>
    </source>
</evidence>
<reference evidence="3 4" key="1">
    <citation type="journal article" date="2019" name="Int. J. Syst. Evol. Microbiol.">
        <title>The Global Catalogue of Microorganisms (GCM) 10K type strain sequencing project: providing services to taxonomists for standard genome sequencing and annotation.</title>
        <authorList>
            <consortium name="The Broad Institute Genomics Platform"/>
            <consortium name="The Broad Institute Genome Sequencing Center for Infectious Disease"/>
            <person name="Wu L."/>
            <person name="Ma J."/>
        </authorList>
    </citation>
    <scope>NUCLEOTIDE SEQUENCE [LARGE SCALE GENOMIC DNA]</scope>
    <source>
        <strain evidence="3 4">JCM 14942</strain>
    </source>
</reference>
<dbReference type="PANTHER" id="PTHR30143">
    <property type="entry name" value="ACID HYDRATASE"/>
    <property type="match status" value="1"/>
</dbReference>
<organism evidence="3 4">
    <name type="scientific">Nocardioides humi</name>
    <dbReference type="NCBI Taxonomy" id="449461"/>
    <lineage>
        <taxon>Bacteria</taxon>
        <taxon>Bacillati</taxon>
        <taxon>Actinomycetota</taxon>
        <taxon>Actinomycetes</taxon>
        <taxon>Propionibacteriales</taxon>
        <taxon>Nocardioidaceae</taxon>
        <taxon>Nocardioides</taxon>
    </lineage>
</organism>
<feature type="domain" description="Fumarylacetoacetase-like C-terminal" evidence="2">
    <location>
        <begin position="78"/>
        <end position="268"/>
    </location>
</feature>
<evidence type="ECO:0000256" key="1">
    <source>
        <dbReference type="ARBA" id="ARBA00023239"/>
    </source>
</evidence>
<protein>
    <submittedName>
        <fullName evidence="3">Fumarylacetoacetate hydrolase family protein</fullName>
    </submittedName>
</protein>